<name>A0ABX0NWF0_9BURK</name>
<dbReference type="Proteomes" id="UP000609726">
    <property type="component" value="Unassembled WGS sequence"/>
</dbReference>
<accession>A0ABX0NWF0</accession>
<dbReference type="InterPro" id="IPR010982">
    <property type="entry name" value="Lambda_DNA-bd_dom_sf"/>
</dbReference>
<dbReference type="EMBL" id="WHJH01000024">
    <property type="protein sequence ID" value="NHZ91054.1"/>
    <property type="molecule type" value="Genomic_DNA"/>
</dbReference>
<evidence type="ECO:0000313" key="1">
    <source>
        <dbReference type="EMBL" id="NHZ91054.1"/>
    </source>
</evidence>
<evidence type="ECO:0000313" key="2">
    <source>
        <dbReference type="Proteomes" id="UP000609726"/>
    </source>
</evidence>
<reference evidence="1 2" key="1">
    <citation type="submission" date="2019-10" db="EMBL/GenBank/DDBJ databases">
        <title>Taxonomy of Antarctic Massilia spp.: description of Massilia rubra sp. nov., Massilia aquatica sp. nov., Massilia mucilaginosa sp. nov., Massilia frigida sp. nov. isolated from streams, lakes and regoliths.</title>
        <authorList>
            <person name="Holochova P."/>
            <person name="Sedlacek I."/>
            <person name="Kralova S."/>
            <person name="Maslanova I."/>
            <person name="Busse H.-J."/>
            <person name="Stankova E."/>
            <person name="Vrbovska V."/>
            <person name="Kovarovic V."/>
            <person name="Bartak M."/>
            <person name="Svec P."/>
            <person name="Pantucek R."/>
        </authorList>
    </citation>
    <scope>NUCLEOTIDE SEQUENCE [LARGE SCALE GENOMIC DNA]</scope>
    <source>
        <strain evidence="1 2">CCM 8733</strain>
    </source>
</reference>
<dbReference type="Gene3D" id="1.10.260.40">
    <property type="entry name" value="lambda repressor-like DNA-binding domains"/>
    <property type="match status" value="1"/>
</dbReference>
<sequence>MKSIHDPRYCEFIEHMITARMTRKVTQWQLAQLLARPQSYVAKVENLDRRLDVVETRDWLIALGVSPDSFMHEIRWWSQLT</sequence>
<proteinExistence type="predicted"/>
<protein>
    <submittedName>
        <fullName evidence="1">XRE family transcriptional regulator</fullName>
    </submittedName>
</protein>
<dbReference type="SUPFAM" id="SSF47413">
    <property type="entry name" value="lambda repressor-like DNA-binding domains"/>
    <property type="match status" value="1"/>
</dbReference>
<comment type="caution">
    <text evidence="1">The sequence shown here is derived from an EMBL/GenBank/DDBJ whole genome shotgun (WGS) entry which is preliminary data.</text>
</comment>
<organism evidence="1 2">
    <name type="scientific">Massilia mucilaginosa</name>
    <dbReference type="NCBI Taxonomy" id="2609282"/>
    <lineage>
        <taxon>Bacteria</taxon>
        <taxon>Pseudomonadati</taxon>
        <taxon>Pseudomonadota</taxon>
        <taxon>Betaproteobacteria</taxon>
        <taxon>Burkholderiales</taxon>
        <taxon>Oxalobacteraceae</taxon>
        <taxon>Telluria group</taxon>
        <taxon>Massilia</taxon>
    </lineage>
</organism>
<keyword evidence="2" id="KW-1185">Reference proteome</keyword>
<gene>
    <name evidence="1" type="ORF">F2P45_18825</name>
</gene>